<sequence length="162" mass="18599">MCVTKINKRLYYPSISFTQKSSSPFSGIHLPTPSPSQLSLIASQKPISPPYLIYYTQMHTGVYQSAWKNSLSLSLYIYMSPQRHHVYSTRNTPTTLVTNAHTTPPGHPCLPITYNETHHHLPPFSPQPTNQKLMNSFITITHFCHKTNLKYKTPPKYRDVLR</sequence>
<keyword evidence="2" id="KW-1185">Reference proteome</keyword>
<name>A0ABC8RRL8_9AQUA</name>
<dbReference type="EMBL" id="CAUOFW020001712">
    <property type="protein sequence ID" value="CAK9147633.1"/>
    <property type="molecule type" value="Genomic_DNA"/>
</dbReference>
<evidence type="ECO:0000313" key="1">
    <source>
        <dbReference type="EMBL" id="CAK9147633.1"/>
    </source>
</evidence>
<accession>A0ABC8RRL8</accession>
<organism evidence="1 2">
    <name type="scientific">Ilex paraguariensis</name>
    <name type="common">yerba mate</name>
    <dbReference type="NCBI Taxonomy" id="185542"/>
    <lineage>
        <taxon>Eukaryota</taxon>
        <taxon>Viridiplantae</taxon>
        <taxon>Streptophyta</taxon>
        <taxon>Embryophyta</taxon>
        <taxon>Tracheophyta</taxon>
        <taxon>Spermatophyta</taxon>
        <taxon>Magnoliopsida</taxon>
        <taxon>eudicotyledons</taxon>
        <taxon>Gunneridae</taxon>
        <taxon>Pentapetalae</taxon>
        <taxon>asterids</taxon>
        <taxon>campanulids</taxon>
        <taxon>Aquifoliales</taxon>
        <taxon>Aquifoliaceae</taxon>
        <taxon>Ilex</taxon>
    </lineage>
</organism>
<dbReference type="AlphaFoldDB" id="A0ABC8RRL8"/>
<comment type="caution">
    <text evidence="1">The sequence shown here is derived from an EMBL/GenBank/DDBJ whole genome shotgun (WGS) entry which is preliminary data.</text>
</comment>
<evidence type="ECO:0000313" key="2">
    <source>
        <dbReference type="Proteomes" id="UP001642360"/>
    </source>
</evidence>
<reference evidence="1 2" key="1">
    <citation type="submission" date="2024-02" db="EMBL/GenBank/DDBJ databases">
        <authorList>
            <person name="Vignale AGUSTIN F."/>
            <person name="Sosa J E."/>
            <person name="Modenutti C."/>
        </authorList>
    </citation>
    <scope>NUCLEOTIDE SEQUENCE [LARGE SCALE GENOMIC DNA]</scope>
</reference>
<dbReference type="Proteomes" id="UP001642360">
    <property type="component" value="Unassembled WGS sequence"/>
</dbReference>
<gene>
    <name evidence="1" type="ORF">ILEXP_LOCUS15543</name>
</gene>
<protein>
    <submittedName>
        <fullName evidence="1">Uncharacterized protein</fullName>
    </submittedName>
</protein>
<proteinExistence type="predicted"/>